<keyword evidence="1" id="KW-0574">Periplasm</keyword>
<dbReference type="InterPro" id="IPR033954">
    <property type="entry name" value="DiS-bond_Isoase_DsbC/G"/>
</dbReference>
<evidence type="ECO:0000256" key="1">
    <source>
        <dbReference type="RuleBase" id="RU364038"/>
    </source>
</evidence>
<dbReference type="InterPro" id="IPR036249">
    <property type="entry name" value="Thioredoxin-like_sf"/>
</dbReference>
<comment type="function">
    <text evidence="1">Required for disulfide bond formation in some periplasmic proteins. Acts by transferring its disulfide bond to other proteins and is reduced in the process.</text>
</comment>
<feature type="domain" description="Thioredoxin-like fold" evidence="2">
    <location>
        <begin position="58"/>
        <end position="184"/>
    </location>
</feature>
<proteinExistence type="inferred from homology"/>
<organism evidence="3 4">
    <name type="scientific">Alloalcanivorax venustensis ISO4</name>
    <dbReference type="NCBI Taxonomy" id="1177184"/>
    <lineage>
        <taxon>Bacteria</taxon>
        <taxon>Pseudomonadati</taxon>
        <taxon>Pseudomonadota</taxon>
        <taxon>Gammaproteobacteria</taxon>
        <taxon>Oceanospirillales</taxon>
        <taxon>Alcanivoracaceae</taxon>
        <taxon>Alloalcanivorax</taxon>
    </lineage>
</organism>
<reference evidence="3 4" key="1">
    <citation type="submission" date="2012-09" db="EMBL/GenBank/DDBJ databases">
        <title>Genome Sequence of alkane-degrading Bacterium Alcanivorax venustensis ISO4.</title>
        <authorList>
            <person name="Lai Q."/>
            <person name="Shao Z."/>
        </authorList>
    </citation>
    <scope>NUCLEOTIDE SEQUENCE [LARGE SCALE GENOMIC DNA]</scope>
    <source>
        <strain evidence="3 4">ISO4</strain>
    </source>
</reference>
<comment type="subcellular location">
    <subcellularLocation>
        <location evidence="1">Periplasm</location>
    </subcellularLocation>
</comment>
<dbReference type="RefSeq" id="WP_228548186.1">
    <property type="nucleotide sequence ID" value="NZ_ARXR01000043.1"/>
</dbReference>
<dbReference type="PANTHER" id="PTHR35272:SF4">
    <property type="entry name" value="THIOL:DISULFIDE INTERCHANGE PROTEIN DSBG"/>
    <property type="match status" value="1"/>
</dbReference>
<dbReference type="InterPro" id="IPR051470">
    <property type="entry name" value="Thiol:disulfide_interchange"/>
</dbReference>
<accession>A0ABS0AJT1</accession>
<dbReference type="EMBL" id="ARXR01000043">
    <property type="protein sequence ID" value="MBF5054409.1"/>
    <property type="molecule type" value="Genomic_DNA"/>
</dbReference>
<feature type="chain" id="PRO_5045003346" description="Thiol:disulfide interchange protein" evidence="1">
    <location>
        <begin position="33"/>
        <end position="203"/>
    </location>
</feature>
<gene>
    <name evidence="3" type="ORF">ISO4_03011</name>
</gene>
<evidence type="ECO:0000259" key="2">
    <source>
        <dbReference type="Pfam" id="PF13098"/>
    </source>
</evidence>
<protein>
    <recommendedName>
        <fullName evidence="1">Thiol:disulfide interchange protein</fullName>
    </recommendedName>
</protein>
<comment type="caution">
    <text evidence="3">The sequence shown here is derived from an EMBL/GenBank/DDBJ whole genome shotgun (WGS) entry which is preliminary data.</text>
</comment>
<feature type="signal peptide" evidence="1">
    <location>
        <begin position="1"/>
        <end position="32"/>
    </location>
</feature>
<keyword evidence="1" id="KW-0676">Redox-active center</keyword>
<evidence type="ECO:0000313" key="4">
    <source>
        <dbReference type="Proteomes" id="UP000644441"/>
    </source>
</evidence>
<keyword evidence="4" id="KW-1185">Reference proteome</keyword>
<dbReference type="Proteomes" id="UP000644441">
    <property type="component" value="Unassembled WGS sequence"/>
</dbReference>
<dbReference type="InterPro" id="IPR012336">
    <property type="entry name" value="Thioredoxin-like_fold"/>
</dbReference>
<dbReference type="CDD" id="cd03020">
    <property type="entry name" value="DsbA_DsbC_DsbG"/>
    <property type="match status" value="1"/>
</dbReference>
<dbReference type="NCBIfam" id="NF008657">
    <property type="entry name" value="PRK11657.1"/>
    <property type="match status" value="1"/>
</dbReference>
<keyword evidence="1" id="KW-0732">Signal</keyword>
<dbReference type="Gene3D" id="3.40.30.10">
    <property type="entry name" value="Glutaredoxin"/>
    <property type="match status" value="1"/>
</dbReference>
<sequence length="203" mass="22138">MHTRPTVRQTLALVAPLLMALTAALFSPPASAQISEEQARQVRSLLADSHWVAEGPENPERVAYMFTDMECPYCARQWEAMRPFINDADNVTQVRHVIVGILKPQSHAKGAAVLAADDPLAALEKGQKEFDAGGLAPLRNIPNDISRALGENRRLMQQLGIRGTPATIFTDTRGQLQFAPGLMGESLLATHLFQMEADAGVSR</sequence>
<evidence type="ECO:0000313" key="3">
    <source>
        <dbReference type="EMBL" id="MBF5054409.1"/>
    </source>
</evidence>
<dbReference type="SUPFAM" id="SSF52833">
    <property type="entry name" value="Thioredoxin-like"/>
    <property type="match status" value="1"/>
</dbReference>
<dbReference type="Pfam" id="PF13098">
    <property type="entry name" value="Thioredoxin_2"/>
    <property type="match status" value="1"/>
</dbReference>
<name>A0ABS0AJT1_9GAMM</name>
<dbReference type="PANTHER" id="PTHR35272">
    <property type="entry name" value="THIOL:DISULFIDE INTERCHANGE PROTEIN DSBC-RELATED"/>
    <property type="match status" value="1"/>
</dbReference>
<comment type="similarity">
    <text evidence="1">Belongs to the thioredoxin family. DsbC subfamily.</text>
</comment>